<dbReference type="GO" id="GO:0016747">
    <property type="term" value="F:acyltransferase activity, transferring groups other than amino-acyl groups"/>
    <property type="evidence" value="ECO:0007669"/>
    <property type="project" value="InterPro"/>
</dbReference>
<accession>A0A7J9UYW1</accession>
<dbReference type="Pfam" id="PF08445">
    <property type="entry name" value="FR47"/>
    <property type="match status" value="1"/>
</dbReference>
<dbReference type="InterPro" id="IPR016181">
    <property type="entry name" value="Acyl_CoA_acyltransferase"/>
</dbReference>
<evidence type="ECO:0000313" key="2">
    <source>
        <dbReference type="EMBL" id="MPV89825.1"/>
    </source>
</evidence>
<dbReference type="Proteomes" id="UP000429644">
    <property type="component" value="Unassembled WGS sequence"/>
</dbReference>
<organism evidence="2 3">
    <name type="scientific">Georgenia ruanii</name>
    <dbReference type="NCBI Taxonomy" id="348442"/>
    <lineage>
        <taxon>Bacteria</taxon>
        <taxon>Bacillati</taxon>
        <taxon>Actinomycetota</taxon>
        <taxon>Actinomycetes</taxon>
        <taxon>Micrococcales</taxon>
        <taxon>Bogoriellaceae</taxon>
        <taxon>Georgenia</taxon>
    </lineage>
</organism>
<protein>
    <submittedName>
        <fullName evidence="2">GNAT family N-acetyltransferase</fullName>
    </submittedName>
</protein>
<dbReference type="SUPFAM" id="SSF55729">
    <property type="entry name" value="Acyl-CoA N-acyltransferases (Nat)"/>
    <property type="match status" value="1"/>
</dbReference>
<keyword evidence="2" id="KW-0808">Transferase</keyword>
<dbReference type="AlphaFoldDB" id="A0A7J9UYW1"/>
<dbReference type="CDD" id="cd04301">
    <property type="entry name" value="NAT_SF"/>
    <property type="match status" value="1"/>
</dbReference>
<sequence>MVHLPFPTGAYRPRVTVLLPPAGLHPLTLHLGPVPSDVQAAVSALRGPDGRLPERAAHAALYAQVEADGGLVGFCLAEERNAEPGSSWAYHDAAGPELGALVVAPRWRGRGLGAALVGSVARAVAASGRTACAVTAPGSPAVAVNRRLGAVVAGTFRRGGEELWLWDFAGAGRVPGGATAAAPRGARG</sequence>
<dbReference type="InterPro" id="IPR000182">
    <property type="entry name" value="GNAT_dom"/>
</dbReference>
<keyword evidence="3" id="KW-1185">Reference proteome</keyword>
<proteinExistence type="predicted"/>
<reference evidence="2 3" key="1">
    <citation type="submission" date="2019-10" db="EMBL/GenBank/DDBJ databases">
        <title>Georgenia wutianyii sp. nov. and Georgenia yuyongxinii sp. nov. isolated from plateau pika (Ochotona curzoniae) in the Qinghai-Tibet plateau of China.</title>
        <authorList>
            <person name="Tian Z."/>
        </authorList>
    </citation>
    <scope>NUCLEOTIDE SEQUENCE [LARGE SCALE GENOMIC DNA]</scope>
    <source>
        <strain evidence="2 3">JCM 15130</strain>
    </source>
</reference>
<name>A0A7J9UYW1_9MICO</name>
<dbReference type="EMBL" id="WHPD01003065">
    <property type="protein sequence ID" value="MPV89825.1"/>
    <property type="molecule type" value="Genomic_DNA"/>
</dbReference>
<evidence type="ECO:0000313" key="3">
    <source>
        <dbReference type="Proteomes" id="UP000429644"/>
    </source>
</evidence>
<gene>
    <name evidence="2" type="ORF">GB882_14205</name>
</gene>
<dbReference type="PROSITE" id="PS51186">
    <property type="entry name" value="GNAT"/>
    <property type="match status" value="1"/>
</dbReference>
<comment type="caution">
    <text evidence="2">The sequence shown here is derived from an EMBL/GenBank/DDBJ whole genome shotgun (WGS) entry which is preliminary data.</text>
</comment>
<dbReference type="InterPro" id="IPR013653">
    <property type="entry name" value="GCN5-like_dom"/>
</dbReference>
<evidence type="ECO:0000259" key="1">
    <source>
        <dbReference type="PROSITE" id="PS51186"/>
    </source>
</evidence>
<dbReference type="Gene3D" id="3.40.630.30">
    <property type="match status" value="1"/>
</dbReference>
<feature type="domain" description="N-acetyltransferase" evidence="1">
    <location>
        <begin position="29"/>
        <end position="170"/>
    </location>
</feature>